<organism evidence="2 3">
    <name type="scientific">Rotaria magnacalcarata</name>
    <dbReference type="NCBI Taxonomy" id="392030"/>
    <lineage>
        <taxon>Eukaryota</taxon>
        <taxon>Metazoa</taxon>
        <taxon>Spiralia</taxon>
        <taxon>Gnathifera</taxon>
        <taxon>Rotifera</taxon>
        <taxon>Eurotatoria</taxon>
        <taxon>Bdelloidea</taxon>
        <taxon>Philodinida</taxon>
        <taxon>Philodinidae</taxon>
        <taxon>Rotaria</taxon>
    </lineage>
</organism>
<dbReference type="Proteomes" id="UP000663842">
    <property type="component" value="Unassembled WGS sequence"/>
</dbReference>
<sequence length="237" mass="27374">MNIPIAIEKPKFIPDCFALVIRYIPRGLDYEFAKEEISRSIASVVNLKRIQYSYNRKADDCRFHVKDRQEYNRELNMRRISIGNIMVPITRFLEVSAWGLKQELTHQPTIEFTEVTGVLTALNKQLSIMTETNIRMEKKFEEMNMRMKHDAEALELLQKTMKNALCRIREVMEIIVNPLCEQAKIQVTRKHLSFTTILEELEAGTNNRLSKQVSGTQKDGQTSKDITTLSASSNTTS</sequence>
<feature type="region of interest" description="Disordered" evidence="1">
    <location>
        <begin position="209"/>
        <end position="237"/>
    </location>
</feature>
<evidence type="ECO:0000313" key="2">
    <source>
        <dbReference type="EMBL" id="CAF4333981.1"/>
    </source>
</evidence>
<proteinExistence type="predicted"/>
<protein>
    <submittedName>
        <fullName evidence="2">Uncharacterized protein</fullName>
    </submittedName>
</protein>
<evidence type="ECO:0000256" key="1">
    <source>
        <dbReference type="SAM" id="MobiDB-lite"/>
    </source>
</evidence>
<name>A0A820K163_9BILA</name>
<comment type="caution">
    <text evidence="2">The sequence shown here is derived from an EMBL/GenBank/DDBJ whole genome shotgun (WGS) entry which is preliminary data.</text>
</comment>
<reference evidence="2" key="1">
    <citation type="submission" date="2021-02" db="EMBL/GenBank/DDBJ databases">
        <authorList>
            <person name="Nowell W R."/>
        </authorList>
    </citation>
    <scope>NUCLEOTIDE SEQUENCE</scope>
</reference>
<evidence type="ECO:0000313" key="3">
    <source>
        <dbReference type="Proteomes" id="UP000663842"/>
    </source>
</evidence>
<gene>
    <name evidence="2" type="ORF">UXM345_LOCUS35155</name>
</gene>
<dbReference type="EMBL" id="CAJOBF010013860">
    <property type="protein sequence ID" value="CAF4333981.1"/>
    <property type="molecule type" value="Genomic_DNA"/>
</dbReference>
<accession>A0A820K163</accession>
<dbReference type="AlphaFoldDB" id="A0A820K163"/>